<proteinExistence type="inferred from homology"/>
<evidence type="ECO:0000313" key="16">
    <source>
        <dbReference type="EMBL" id="KAG5185607.1"/>
    </source>
</evidence>
<dbReference type="InterPro" id="IPR002219">
    <property type="entry name" value="PKC_DAG/PE"/>
</dbReference>
<keyword evidence="17" id="KW-1185">Reference proteome</keyword>
<dbReference type="SMART" id="SM00045">
    <property type="entry name" value="DAGKa"/>
    <property type="match status" value="1"/>
</dbReference>
<dbReference type="SMART" id="SM00046">
    <property type="entry name" value="DAGKc"/>
    <property type="match status" value="1"/>
</dbReference>
<dbReference type="InterPro" id="IPR001206">
    <property type="entry name" value="Diacylglycerol_kinase_cat_dom"/>
</dbReference>
<protein>
    <recommendedName>
        <fullName evidence="12">Diacylglycerol kinase</fullName>
        <shortName evidence="12">DAG kinase</shortName>
        <ecNumber evidence="12">2.7.1.107</ecNumber>
    </recommendedName>
</protein>
<feature type="compositionally biased region" description="Basic and acidic residues" evidence="13">
    <location>
        <begin position="302"/>
        <end position="319"/>
    </location>
</feature>
<evidence type="ECO:0000259" key="15">
    <source>
        <dbReference type="PROSITE" id="PS50146"/>
    </source>
</evidence>
<evidence type="ECO:0000256" key="1">
    <source>
        <dbReference type="ARBA" id="ARBA00004370"/>
    </source>
</evidence>
<organism evidence="16 17">
    <name type="scientific">Tribonema minus</name>
    <dbReference type="NCBI Taxonomy" id="303371"/>
    <lineage>
        <taxon>Eukaryota</taxon>
        <taxon>Sar</taxon>
        <taxon>Stramenopiles</taxon>
        <taxon>Ochrophyta</taxon>
        <taxon>PX clade</taxon>
        <taxon>Xanthophyceae</taxon>
        <taxon>Tribonematales</taxon>
        <taxon>Tribonemataceae</taxon>
        <taxon>Tribonema</taxon>
    </lineage>
</organism>
<dbReference type="GO" id="GO:0008270">
    <property type="term" value="F:zinc ion binding"/>
    <property type="evidence" value="ECO:0007669"/>
    <property type="project" value="UniProtKB-KW"/>
</dbReference>
<dbReference type="GO" id="GO:0005524">
    <property type="term" value="F:ATP binding"/>
    <property type="evidence" value="ECO:0007669"/>
    <property type="project" value="UniProtKB-KW"/>
</dbReference>
<gene>
    <name evidence="16" type="ORF">JKP88DRAFT_268266</name>
</gene>
<evidence type="ECO:0000256" key="10">
    <source>
        <dbReference type="ARBA" id="ARBA00022840"/>
    </source>
</evidence>
<evidence type="ECO:0000256" key="11">
    <source>
        <dbReference type="ARBA" id="ARBA00023136"/>
    </source>
</evidence>
<dbReference type="SUPFAM" id="SSF57889">
    <property type="entry name" value="Cysteine-rich domain"/>
    <property type="match status" value="2"/>
</dbReference>
<evidence type="ECO:0000256" key="13">
    <source>
        <dbReference type="SAM" id="MobiDB-lite"/>
    </source>
</evidence>
<dbReference type="CDD" id="cd20805">
    <property type="entry name" value="C1_DGK_rpt2"/>
    <property type="match status" value="1"/>
</dbReference>
<comment type="caution">
    <text evidence="16">The sequence shown here is derived from an EMBL/GenBank/DDBJ whole genome shotgun (WGS) entry which is preliminary data.</text>
</comment>
<keyword evidence="4" id="KW-0479">Metal-binding</keyword>
<reference evidence="16" key="1">
    <citation type="submission" date="2021-02" db="EMBL/GenBank/DDBJ databases">
        <title>First Annotated Genome of the Yellow-green Alga Tribonema minus.</title>
        <authorList>
            <person name="Mahan K.M."/>
        </authorList>
    </citation>
    <scope>NUCLEOTIDE SEQUENCE</scope>
    <source>
        <strain evidence="16">UTEX B ZZ1240</strain>
    </source>
</reference>
<dbReference type="GO" id="GO:0016020">
    <property type="term" value="C:membrane"/>
    <property type="evidence" value="ECO:0007669"/>
    <property type="project" value="UniProtKB-SubCell"/>
</dbReference>
<dbReference type="AlphaFoldDB" id="A0A836CH11"/>
<keyword evidence="7" id="KW-0863">Zinc-finger</keyword>
<evidence type="ECO:0000259" key="14">
    <source>
        <dbReference type="PROSITE" id="PS50081"/>
    </source>
</evidence>
<feature type="domain" description="Phorbol-ester/DAG-type" evidence="14">
    <location>
        <begin position="113"/>
        <end position="171"/>
    </location>
</feature>
<evidence type="ECO:0000256" key="8">
    <source>
        <dbReference type="ARBA" id="ARBA00022777"/>
    </source>
</evidence>
<evidence type="ECO:0000256" key="3">
    <source>
        <dbReference type="ARBA" id="ARBA00022679"/>
    </source>
</evidence>
<dbReference type="EMBL" id="JAFCMP010000125">
    <property type="protein sequence ID" value="KAG5185607.1"/>
    <property type="molecule type" value="Genomic_DNA"/>
</dbReference>
<evidence type="ECO:0000256" key="7">
    <source>
        <dbReference type="ARBA" id="ARBA00022771"/>
    </source>
</evidence>
<dbReference type="InterPro" id="IPR046349">
    <property type="entry name" value="C1-like_sf"/>
</dbReference>
<keyword evidence="11" id="KW-0472">Membrane</keyword>
<dbReference type="GO" id="GO:0007200">
    <property type="term" value="P:phospholipase C-activating G protein-coupled receptor signaling pathway"/>
    <property type="evidence" value="ECO:0007669"/>
    <property type="project" value="InterPro"/>
</dbReference>
<dbReference type="InterPro" id="IPR016064">
    <property type="entry name" value="NAD/diacylglycerol_kinase_sf"/>
</dbReference>
<evidence type="ECO:0000256" key="5">
    <source>
        <dbReference type="ARBA" id="ARBA00022737"/>
    </source>
</evidence>
<keyword evidence="5" id="KW-0677">Repeat</keyword>
<feature type="region of interest" description="Disordered" evidence="13">
    <location>
        <begin position="645"/>
        <end position="671"/>
    </location>
</feature>
<keyword evidence="8 12" id="KW-0418">Kinase</keyword>
<comment type="subcellular location">
    <subcellularLocation>
        <location evidence="1">Membrane</location>
    </subcellularLocation>
</comment>
<comment type="catalytic activity">
    <reaction evidence="12">
        <text>a 1,2-diacyl-sn-glycerol + ATP = a 1,2-diacyl-sn-glycero-3-phosphate + ADP + H(+)</text>
        <dbReference type="Rhea" id="RHEA:10272"/>
        <dbReference type="ChEBI" id="CHEBI:15378"/>
        <dbReference type="ChEBI" id="CHEBI:17815"/>
        <dbReference type="ChEBI" id="CHEBI:30616"/>
        <dbReference type="ChEBI" id="CHEBI:58608"/>
        <dbReference type="ChEBI" id="CHEBI:456216"/>
        <dbReference type="EC" id="2.7.1.107"/>
    </reaction>
</comment>
<dbReference type="Proteomes" id="UP000664859">
    <property type="component" value="Unassembled WGS sequence"/>
</dbReference>
<feature type="region of interest" description="Disordered" evidence="13">
    <location>
        <begin position="686"/>
        <end position="722"/>
    </location>
</feature>
<keyword evidence="10 12" id="KW-0067">ATP-binding</keyword>
<evidence type="ECO:0000313" key="17">
    <source>
        <dbReference type="Proteomes" id="UP000664859"/>
    </source>
</evidence>
<dbReference type="Gene3D" id="3.40.50.10330">
    <property type="entry name" value="Probable inorganic polyphosphate/atp-NAD kinase, domain 1"/>
    <property type="match status" value="1"/>
</dbReference>
<evidence type="ECO:0000256" key="4">
    <source>
        <dbReference type="ARBA" id="ARBA00022723"/>
    </source>
</evidence>
<dbReference type="InterPro" id="IPR000756">
    <property type="entry name" value="Diacylglycerol_kin_accessory"/>
</dbReference>
<dbReference type="SMART" id="SM00109">
    <property type="entry name" value="C1"/>
    <property type="match status" value="2"/>
</dbReference>
<evidence type="ECO:0000256" key="9">
    <source>
        <dbReference type="ARBA" id="ARBA00022833"/>
    </source>
</evidence>
<comment type="similarity">
    <text evidence="2 12">Belongs to the eukaryotic diacylglycerol kinase family.</text>
</comment>
<dbReference type="GO" id="GO:0004143">
    <property type="term" value="F:ATP-dependent diacylglycerol kinase activity"/>
    <property type="evidence" value="ECO:0007669"/>
    <property type="project" value="UniProtKB-EC"/>
</dbReference>
<evidence type="ECO:0000256" key="6">
    <source>
        <dbReference type="ARBA" id="ARBA00022741"/>
    </source>
</evidence>
<dbReference type="EC" id="2.7.1.107" evidence="12"/>
<accession>A0A836CH11</accession>
<dbReference type="SUPFAM" id="SSF111331">
    <property type="entry name" value="NAD kinase/diacylglycerol kinase-like"/>
    <property type="match status" value="1"/>
</dbReference>
<keyword evidence="6 12" id="KW-0547">Nucleotide-binding</keyword>
<dbReference type="Gene3D" id="2.60.200.40">
    <property type="match status" value="2"/>
</dbReference>
<keyword evidence="3 12" id="KW-0808">Transferase</keyword>
<evidence type="ECO:0000256" key="2">
    <source>
        <dbReference type="ARBA" id="ARBA00009280"/>
    </source>
</evidence>
<dbReference type="PANTHER" id="PTHR11255:SF54">
    <property type="entry name" value="DIACYLGLYCEROL KINASE THETA"/>
    <property type="match status" value="1"/>
</dbReference>
<dbReference type="PROSITE" id="PS50146">
    <property type="entry name" value="DAGK"/>
    <property type="match status" value="1"/>
</dbReference>
<feature type="region of interest" description="Disordered" evidence="13">
    <location>
        <begin position="302"/>
        <end position="387"/>
    </location>
</feature>
<dbReference type="InterPro" id="IPR017438">
    <property type="entry name" value="ATP-NAD_kinase_N"/>
</dbReference>
<feature type="domain" description="Phorbol-ester/DAG-type" evidence="14">
    <location>
        <begin position="208"/>
        <end position="257"/>
    </location>
</feature>
<sequence length="869" mass="92138">MKLRGLARSTLSASAPLLATAMPHAVPPFLRPSLRPTLEGWRKAQSAFQGVVQRLDDVVLWTLPSSWANPLVVMLVRLVIFYLLVRASAFFISAARFKPLRSDKVGGKFVPGRHSWVQIKETGLLRTLDPRYCGICKEVAHGISDGAMQCSICSCRAHNRCLRKSGASLPCKAVHRGQLLAPFPARAQKELLAPSGQRGALAIATRTPHQLVGCSVAAGKPCACCGELFRDERTGQRCTWCGGNLHNRCARSFGDRCCSLGRHRRLILPPAAVVAEPLPPRRGGGGGPASGNNRLQRAVHSVIERGPPKEAVNKEREDPTSAAPEGEPTAAGIAGDTSPRKEAPPPKPQSKTAWTARVTEVEVIERRRRGRGGARPAAAPRVRPRRGDARLDIDPAAIARGAAPLAVLVNTRSGAGARQGRELLAALRGALNPLQVADLGAEDPADFLRRFARVRDLRVLCCGGDGTVGWVLHAIDAVAWDRGPPPLAVLPMGTGNDLARTLGWGPGYDGTEDLNQLLETVGASHKVKLDRWSVEIEPLKAKRRGGGDSKSVPMGNYMGIGVDGQVALEFHNMREAHSGLFFSRVVNKVVYAGSGLRNILFPSCQELASHVEIYVDGERVELPPDTESVIILNINSYAGGSRLWTPEGAEGGAGGSPGGGGGGGASPVASAPSAPRLLFRDDALLSGGSDSSGGGSGARADDDRSDDSGAESAASWGSGGSAEARRIAAFGPSRIDDGLLEVVAVTGVLHLGRIQVGIGSGYPVAQGKELRIRTTRTLPMQVDGEPWRQAASDMVVRAHPQASMLRPSTPEEGRLRDKITFHEQVVKSAKEKGLVDDELARKLVSEAAYMSVNAPRSGGGGRPSKMFLD</sequence>
<keyword evidence="9" id="KW-0862">Zinc</keyword>
<evidence type="ECO:0000256" key="12">
    <source>
        <dbReference type="RuleBase" id="RU361128"/>
    </source>
</evidence>
<dbReference type="OrthoDB" id="242257at2759"/>
<dbReference type="PROSITE" id="PS50081">
    <property type="entry name" value="ZF_DAG_PE_2"/>
    <property type="match status" value="2"/>
</dbReference>
<dbReference type="PANTHER" id="PTHR11255">
    <property type="entry name" value="DIACYLGLYCEROL KINASE"/>
    <property type="match status" value="1"/>
</dbReference>
<feature type="compositionally biased region" description="Gly residues" evidence="13">
    <location>
        <begin position="649"/>
        <end position="665"/>
    </location>
</feature>
<dbReference type="Pfam" id="PF00781">
    <property type="entry name" value="DAGK_cat"/>
    <property type="match status" value="1"/>
</dbReference>
<dbReference type="InterPro" id="IPR037607">
    <property type="entry name" value="DGK"/>
</dbReference>
<name>A0A836CH11_9STRA</name>
<feature type="domain" description="DAGKc" evidence="15">
    <location>
        <begin position="400"/>
        <end position="538"/>
    </location>
</feature>
<dbReference type="Gene3D" id="3.30.60.20">
    <property type="match status" value="1"/>
</dbReference>
<dbReference type="Pfam" id="PF00609">
    <property type="entry name" value="DAGK_acc"/>
    <property type="match status" value="2"/>
</dbReference>